<dbReference type="Pfam" id="PF01322">
    <property type="entry name" value="Cytochrom_C_2"/>
    <property type="match status" value="1"/>
</dbReference>
<dbReference type="GO" id="GO:0022900">
    <property type="term" value="P:electron transport chain"/>
    <property type="evidence" value="ECO:0007669"/>
    <property type="project" value="InterPro"/>
</dbReference>
<comment type="caution">
    <text evidence="9">The sequence shown here is derived from an EMBL/GenBank/DDBJ whole genome shotgun (WGS) entry which is preliminary data.</text>
</comment>
<dbReference type="EMBL" id="WTVM01000026">
    <property type="protein sequence ID" value="NMG02570.1"/>
    <property type="molecule type" value="Genomic_DNA"/>
</dbReference>
<evidence type="ECO:0000256" key="6">
    <source>
        <dbReference type="PIRSR" id="PIRSR000027-1"/>
    </source>
</evidence>
<keyword evidence="2 7" id="KW-0349">Heme</keyword>
<organism evidence="9 10">
    <name type="scientific">Azoarcus taiwanensis</name>
    <dbReference type="NCBI Taxonomy" id="666964"/>
    <lineage>
        <taxon>Bacteria</taxon>
        <taxon>Pseudomonadati</taxon>
        <taxon>Pseudomonadota</taxon>
        <taxon>Betaproteobacteria</taxon>
        <taxon>Rhodocyclales</taxon>
        <taxon>Zoogloeaceae</taxon>
        <taxon>Azoarcus</taxon>
    </lineage>
</organism>
<keyword evidence="10" id="KW-1185">Reference proteome</keyword>
<feature type="signal peptide" evidence="8">
    <location>
        <begin position="1"/>
        <end position="20"/>
    </location>
</feature>
<dbReference type="Gene3D" id="1.20.120.10">
    <property type="entry name" value="Cytochrome c/b562"/>
    <property type="match status" value="1"/>
</dbReference>
<evidence type="ECO:0000256" key="4">
    <source>
        <dbReference type="ARBA" id="ARBA00022982"/>
    </source>
</evidence>
<evidence type="ECO:0000313" key="10">
    <source>
        <dbReference type="Proteomes" id="UP000599523"/>
    </source>
</evidence>
<feature type="binding site" description="covalent" evidence="7">
    <location>
        <position position="140"/>
    </location>
    <ligand>
        <name>heme c</name>
        <dbReference type="ChEBI" id="CHEBI:61717"/>
    </ligand>
</feature>
<protein>
    <submittedName>
        <fullName evidence="9">Cytochrome c</fullName>
    </submittedName>
</protein>
<dbReference type="GO" id="GO:0020037">
    <property type="term" value="F:heme binding"/>
    <property type="evidence" value="ECO:0007669"/>
    <property type="project" value="InterPro"/>
</dbReference>
<comment type="PTM">
    <text evidence="7">Binds 1 heme group per subunit.</text>
</comment>
<dbReference type="GO" id="GO:0005506">
    <property type="term" value="F:iron ion binding"/>
    <property type="evidence" value="ECO:0007669"/>
    <property type="project" value="InterPro"/>
</dbReference>
<dbReference type="Proteomes" id="UP000599523">
    <property type="component" value="Unassembled WGS sequence"/>
</dbReference>
<keyword evidence="5 6" id="KW-0408">Iron</keyword>
<accession>A0A972F7B9</accession>
<sequence length="149" mass="17024">MLFRYLFAAALATPLISACSGPVEDTLPGQPIKHRQEAFKEILRSFEPMGTMLRTNRYEAEPFIEMTTRFMSRRDGPWDHFIDGSFQPPTRAREAVWSQADDFEQARIAFMAASEALYQAAHTQALPDVRNAYADVESTCRSCHEVFRN</sequence>
<reference evidence="9" key="1">
    <citation type="submission" date="2019-12" db="EMBL/GenBank/DDBJ databases">
        <title>Comparative genomics gives insights into the taxonomy of the Azoarcus-Aromatoleum group and reveals separate origins of nif in the plant-associated Azoarcus and non-plant-associated Aromatoleum sub-groups.</title>
        <authorList>
            <person name="Lafos M."/>
            <person name="Maluk M."/>
            <person name="Batista M."/>
            <person name="Junghare M."/>
            <person name="Carmona M."/>
            <person name="Faoro H."/>
            <person name="Cruz L.M."/>
            <person name="Battistoni F."/>
            <person name="De Souza E."/>
            <person name="Pedrosa F."/>
            <person name="Chen W.-M."/>
            <person name="Poole P.S."/>
            <person name="Dixon R.A."/>
            <person name="James E.K."/>
        </authorList>
    </citation>
    <scope>NUCLEOTIDE SEQUENCE</scope>
    <source>
        <strain evidence="9">NSC3</strain>
    </source>
</reference>
<evidence type="ECO:0000256" key="5">
    <source>
        <dbReference type="ARBA" id="ARBA00023004"/>
    </source>
</evidence>
<dbReference type="InterPro" id="IPR012127">
    <property type="entry name" value="Cyt_c_prime"/>
</dbReference>
<feature type="chain" id="PRO_5037376369" evidence="8">
    <location>
        <begin position="21"/>
        <end position="149"/>
    </location>
</feature>
<keyword evidence="8" id="KW-0732">Signal</keyword>
<dbReference type="InterPro" id="IPR010980">
    <property type="entry name" value="Cyt_c/b562"/>
</dbReference>
<evidence type="ECO:0000256" key="1">
    <source>
        <dbReference type="ARBA" id="ARBA00022448"/>
    </source>
</evidence>
<keyword evidence="4" id="KW-0249">Electron transport</keyword>
<dbReference type="RefSeq" id="WP_168987355.1">
    <property type="nucleotide sequence ID" value="NZ_CAWPHM010000188.1"/>
</dbReference>
<evidence type="ECO:0000256" key="3">
    <source>
        <dbReference type="ARBA" id="ARBA00022723"/>
    </source>
</evidence>
<evidence type="ECO:0000256" key="7">
    <source>
        <dbReference type="PIRSR" id="PIRSR000027-2"/>
    </source>
</evidence>
<dbReference type="AlphaFoldDB" id="A0A972F7B9"/>
<gene>
    <name evidence="9" type="ORF">GPA21_06255</name>
</gene>
<dbReference type="PROSITE" id="PS51257">
    <property type="entry name" value="PROKAR_LIPOPROTEIN"/>
    <property type="match status" value="1"/>
</dbReference>
<feature type="binding site" description="covalent" evidence="7">
    <location>
        <position position="143"/>
    </location>
    <ligand>
        <name>heme c</name>
        <dbReference type="ChEBI" id="CHEBI:61717"/>
    </ligand>
</feature>
<keyword evidence="3 6" id="KW-0479">Metal-binding</keyword>
<dbReference type="SUPFAM" id="SSF47175">
    <property type="entry name" value="Cytochromes"/>
    <property type="match status" value="1"/>
</dbReference>
<dbReference type="PIRSF" id="PIRSF000027">
    <property type="entry name" value="Cytc_c_prime"/>
    <property type="match status" value="1"/>
</dbReference>
<dbReference type="PROSITE" id="PS51009">
    <property type="entry name" value="CYTCII"/>
    <property type="match status" value="1"/>
</dbReference>
<name>A0A972F7B9_9RHOO</name>
<dbReference type="GO" id="GO:0042597">
    <property type="term" value="C:periplasmic space"/>
    <property type="evidence" value="ECO:0007669"/>
    <property type="project" value="InterPro"/>
</dbReference>
<dbReference type="InterPro" id="IPR002321">
    <property type="entry name" value="Cyt_c_II"/>
</dbReference>
<proteinExistence type="predicted"/>
<evidence type="ECO:0000256" key="2">
    <source>
        <dbReference type="ARBA" id="ARBA00022617"/>
    </source>
</evidence>
<keyword evidence="1" id="KW-0813">Transport</keyword>
<evidence type="ECO:0000313" key="9">
    <source>
        <dbReference type="EMBL" id="NMG02570.1"/>
    </source>
</evidence>
<feature type="binding site" description="axial binding residue" evidence="6">
    <location>
        <position position="144"/>
    </location>
    <ligand>
        <name>heme c</name>
        <dbReference type="ChEBI" id="CHEBI:61717"/>
    </ligand>
    <ligandPart>
        <name>Fe</name>
        <dbReference type="ChEBI" id="CHEBI:18248"/>
    </ligandPart>
</feature>
<evidence type="ECO:0000256" key="8">
    <source>
        <dbReference type="SAM" id="SignalP"/>
    </source>
</evidence>
<dbReference type="GO" id="GO:0009055">
    <property type="term" value="F:electron transfer activity"/>
    <property type="evidence" value="ECO:0007669"/>
    <property type="project" value="InterPro"/>
</dbReference>